<dbReference type="EMBL" id="GDQN01002018">
    <property type="protein sequence ID" value="JAT89036.1"/>
    <property type="molecule type" value="Transcribed_RNA"/>
</dbReference>
<gene>
    <name evidence="2" type="ORF">g.1703</name>
</gene>
<feature type="region of interest" description="Disordered" evidence="1">
    <location>
        <begin position="291"/>
        <end position="334"/>
    </location>
</feature>
<feature type="compositionally biased region" description="Basic and acidic residues" evidence="1">
    <location>
        <begin position="199"/>
        <end position="240"/>
    </location>
</feature>
<feature type="non-terminal residue" evidence="2">
    <location>
        <position position="1"/>
    </location>
</feature>
<feature type="compositionally biased region" description="Polar residues" evidence="1">
    <location>
        <begin position="59"/>
        <end position="68"/>
    </location>
</feature>
<name>A0A1E1WQB4_PECGO</name>
<accession>A0A1E1WQB4</accession>
<feature type="region of interest" description="Disordered" evidence="1">
    <location>
        <begin position="151"/>
        <end position="278"/>
    </location>
</feature>
<dbReference type="AlphaFoldDB" id="A0A1E1WQB4"/>
<evidence type="ECO:0008006" key="3">
    <source>
        <dbReference type="Google" id="ProtNLM"/>
    </source>
</evidence>
<dbReference type="OrthoDB" id="20507at2759"/>
<organism evidence="2">
    <name type="scientific">Pectinophora gossypiella</name>
    <name type="common">Cotton pink bollworm</name>
    <name type="synonym">Depressaria gossypiella</name>
    <dbReference type="NCBI Taxonomy" id="13191"/>
    <lineage>
        <taxon>Eukaryota</taxon>
        <taxon>Metazoa</taxon>
        <taxon>Ecdysozoa</taxon>
        <taxon>Arthropoda</taxon>
        <taxon>Hexapoda</taxon>
        <taxon>Insecta</taxon>
        <taxon>Pterygota</taxon>
        <taxon>Neoptera</taxon>
        <taxon>Endopterygota</taxon>
        <taxon>Lepidoptera</taxon>
        <taxon>Glossata</taxon>
        <taxon>Ditrysia</taxon>
        <taxon>Gelechioidea</taxon>
        <taxon>Gelechiidae</taxon>
        <taxon>Apatetrinae</taxon>
        <taxon>Pectinophora</taxon>
    </lineage>
</organism>
<dbReference type="GO" id="GO:0005634">
    <property type="term" value="C:nucleus"/>
    <property type="evidence" value="ECO:0007669"/>
    <property type="project" value="TreeGrafter"/>
</dbReference>
<dbReference type="PANTHER" id="PTHR13384">
    <property type="entry name" value="G PATCH DOMAIN-CONTAINING PROTEIN 1"/>
    <property type="match status" value="1"/>
</dbReference>
<proteinExistence type="predicted"/>
<dbReference type="GO" id="GO:0003723">
    <property type="term" value="F:RNA binding"/>
    <property type="evidence" value="ECO:0007669"/>
    <property type="project" value="TreeGrafter"/>
</dbReference>
<feature type="region of interest" description="Disordered" evidence="1">
    <location>
        <begin position="1"/>
        <end position="32"/>
    </location>
</feature>
<feature type="compositionally biased region" description="Basic residues" evidence="1">
    <location>
        <begin position="310"/>
        <end position="334"/>
    </location>
</feature>
<evidence type="ECO:0000313" key="2">
    <source>
        <dbReference type="EMBL" id="JAT89036.1"/>
    </source>
</evidence>
<evidence type="ECO:0000256" key="1">
    <source>
        <dbReference type="SAM" id="MobiDB-lite"/>
    </source>
</evidence>
<dbReference type="PANTHER" id="PTHR13384:SF19">
    <property type="entry name" value="G PATCH DOMAIN-CONTAINING PROTEIN 1"/>
    <property type="match status" value="1"/>
</dbReference>
<reference evidence="2" key="1">
    <citation type="submission" date="2015-09" db="EMBL/GenBank/DDBJ databases">
        <title>De novo assembly of Pectinophora gossypiella (Pink Bollworm) gut transcriptome.</title>
        <authorList>
            <person name="Tassone E.E."/>
        </authorList>
    </citation>
    <scope>NUCLEOTIDE SEQUENCE</scope>
</reference>
<feature type="region of interest" description="Disordered" evidence="1">
    <location>
        <begin position="58"/>
        <end position="103"/>
    </location>
</feature>
<sequence>RAQRSWRPDPLVCKRFNIPDPGGRVEPQKEDKPKVSYSIFSYLESSVHDKESFAKEQSKFSGSKSLSAEVSKPNKPIENSIREKPDATPRIPSPIASTSDAHTGFTKRMTVAELFMRESEKDLKNKSQGVEVTDTIEKFDKMDLYKSIFLSDSEDEEERPKETETIINFDDFADVPKNTERNTSPPRGIFANIDFDELNSWRRKADDKQPQCNPPEDKATNKPEDKDSNSNNANEEKGQETEDCIYGPKIPENLQKRLETAEANLEPSLPRFGSANFRPLFNRKVDKDEIHEISSSSSDSWVEAKEVKSKKSKRKKSKKHKSKHKKSKHKKKNR</sequence>
<protein>
    <recommendedName>
        <fullName evidence="3">G patch domain-containing protein</fullName>
    </recommendedName>
</protein>